<organism evidence="2 3">
    <name type="scientific">Oryza meyeriana var. granulata</name>
    <dbReference type="NCBI Taxonomy" id="110450"/>
    <lineage>
        <taxon>Eukaryota</taxon>
        <taxon>Viridiplantae</taxon>
        <taxon>Streptophyta</taxon>
        <taxon>Embryophyta</taxon>
        <taxon>Tracheophyta</taxon>
        <taxon>Spermatophyta</taxon>
        <taxon>Magnoliopsida</taxon>
        <taxon>Liliopsida</taxon>
        <taxon>Poales</taxon>
        <taxon>Poaceae</taxon>
        <taxon>BOP clade</taxon>
        <taxon>Oryzoideae</taxon>
        <taxon>Oryzeae</taxon>
        <taxon>Oryzinae</taxon>
        <taxon>Oryza</taxon>
        <taxon>Oryza meyeriana</taxon>
    </lineage>
</organism>
<reference evidence="2 3" key="1">
    <citation type="submission" date="2019-11" db="EMBL/GenBank/DDBJ databases">
        <title>Whole genome sequence of Oryza granulata.</title>
        <authorList>
            <person name="Li W."/>
        </authorList>
    </citation>
    <scope>NUCLEOTIDE SEQUENCE [LARGE SCALE GENOMIC DNA]</scope>
    <source>
        <strain evidence="3">cv. Menghai</strain>
        <tissue evidence="2">Leaf</tissue>
    </source>
</reference>
<evidence type="ECO:0000256" key="1">
    <source>
        <dbReference type="SAM" id="MobiDB-lite"/>
    </source>
</evidence>
<evidence type="ECO:0000313" key="3">
    <source>
        <dbReference type="Proteomes" id="UP000479710"/>
    </source>
</evidence>
<dbReference type="Proteomes" id="UP000479710">
    <property type="component" value="Unassembled WGS sequence"/>
</dbReference>
<dbReference type="EMBL" id="SPHZ02000001">
    <property type="protein sequence ID" value="KAF0933975.1"/>
    <property type="molecule type" value="Genomic_DNA"/>
</dbReference>
<dbReference type="AlphaFoldDB" id="A0A6G1FAV1"/>
<proteinExistence type="predicted"/>
<keyword evidence="3" id="KW-1185">Reference proteome</keyword>
<feature type="compositionally biased region" description="Polar residues" evidence="1">
    <location>
        <begin position="1"/>
        <end position="10"/>
    </location>
</feature>
<evidence type="ECO:0000313" key="2">
    <source>
        <dbReference type="EMBL" id="KAF0933975.1"/>
    </source>
</evidence>
<gene>
    <name evidence="2" type="ORF">E2562_021035</name>
</gene>
<accession>A0A6G1FAV1</accession>
<comment type="caution">
    <text evidence="2">The sequence shown here is derived from an EMBL/GenBank/DDBJ whole genome shotgun (WGS) entry which is preliminary data.</text>
</comment>
<protein>
    <submittedName>
        <fullName evidence="2">Uncharacterized protein</fullName>
    </submittedName>
</protein>
<sequence>MANLSPTATCRRSHTPKPPQLWIQKYRHTRACPPEEPPRSSSSVGEFVNERIDLGVMSLGETSVQR</sequence>
<name>A0A6G1FAV1_9ORYZ</name>
<feature type="region of interest" description="Disordered" evidence="1">
    <location>
        <begin position="1"/>
        <end position="20"/>
    </location>
</feature>